<dbReference type="STRING" id="1817764.A2637_03375"/>
<dbReference type="InterPro" id="IPR007479">
    <property type="entry name" value="ISC_FeS_clus_asmbl_IscsX"/>
</dbReference>
<dbReference type="SUPFAM" id="SSF140319">
    <property type="entry name" value="IscX-like"/>
    <property type="match status" value="1"/>
</dbReference>
<dbReference type="GO" id="GO:0005829">
    <property type="term" value="C:cytosol"/>
    <property type="evidence" value="ECO:0007669"/>
    <property type="project" value="TreeGrafter"/>
</dbReference>
<comment type="caution">
    <text evidence="1">The sequence shown here is derived from an EMBL/GenBank/DDBJ whole genome shotgun (WGS) entry which is preliminary data.</text>
</comment>
<dbReference type="PANTHER" id="PTHR37532:SF1">
    <property type="entry name" value="PROTEIN ISCX"/>
    <property type="match status" value="1"/>
</dbReference>
<dbReference type="EMBL" id="MFSY01000048">
    <property type="protein sequence ID" value="OGI46359.1"/>
    <property type="molecule type" value="Genomic_DNA"/>
</dbReference>
<evidence type="ECO:0000313" key="1">
    <source>
        <dbReference type="EMBL" id="OGI46359.1"/>
    </source>
</evidence>
<dbReference type="Pfam" id="PF04384">
    <property type="entry name" value="Fe-S_assembly"/>
    <property type="match status" value="1"/>
</dbReference>
<gene>
    <name evidence="1" type="ORF">A2637_03375</name>
</gene>
<dbReference type="NCBIfam" id="TIGR03412">
    <property type="entry name" value="iscX_yfhJ"/>
    <property type="match status" value="1"/>
</dbReference>
<evidence type="ECO:0000313" key="2">
    <source>
        <dbReference type="Proteomes" id="UP000179360"/>
    </source>
</evidence>
<name>A0A1F6TMS0_9PROT</name>
<reference evidence="1 2" key="1">
    <citation type="journal article" date="2016" name="Nat. Commun.">
        <title>Thousands of microbial genomes shed light on interconnected biogeochemical processes in an aquifer system.</title>
        <authorList>
            <person name="Anantharaman K."/>
            <person name="Brown C.T."/>
            <person name="Hug L.A."/>
            <person name="Sharon I."/>
            <person name="Castelle C.J."/>
            <person name="Probst A.J."/>
            <person name="Thomas B.C."/>
            <person name="Singh A."/>
            <person name="Wilkins M.J."/>
            <person name="Karaoz U."/>
            <person name="Brodie E.L."/>
            <person name="Williams K.H."/>
            <person name="Hubbard S.S."/>
            <person name="Banfield J.F."/>
        </authorList>
    </citation>
    <scope>NUCLEOTIDE SEQUENCE [LARGE SCALE GENOMIC DNA]</scope>
</reference>
<dbReference type="InterPro" id="IPR036762">
    <property type="entry name" value="IscX-like_sf"/>
</dbReference>
<accession>A0A1F6TMS0</accession>
<dbReference type="GO" id="GO:0016226">
    <property type="term" value="P:iron-sulfur cluster assembly"/>
    <property type="evidence" value="ECO:0007669"/>
    <property type="project" value="UniProtKB-UniRule"/>
</dbReference>
<organism evidence="1 2">
    <name type="scientific">Candidatus Muproteobacteria bacterium RIFCSPHIGHO2_01_FULL_65_16</name>
    <dbReference type="NCBI Taxonomy" id="1817764"/>
    <lineage>
        <taxon>Bacteria</taxon>
        <taxon>Pseudomonadati</taxon>
        <taxon>Pseudomonadota</taxon>
        <taxon>Candidatus Muproteobacteria</taxon>
    </lineage>
</organism>
<proteinExistence type="predicted"/>
<dbReference type="PIRSF" id="PIRSF039003">
    <property type="entry name" value="IscX"/>
    <property type="match status" value="1"/>
</dbReference>
<sequence>MKLKWSDSREIAIRLSDEHPAVDPLTVRFTDLRAWVLALPEFDDDPGRSGEKILEAIQMAWVDEHQG</sequence>
<dbReference type="Proteomes" id="UP000179360">
    <property type="component" value="Unassembled WGS sequence"/>
</dbReference>
<dbReference type="PANTHER" id="PTHR37532">
    <property type="entry name" value="PROTEIN ISCX"/>
    <property type="match status" value="1"/>
</dbReference>
<dbReference type="AlphaFoldDB" id="A0A1F6TMS0"/>
<dbReference type="Gene3D" id="1.10.10.600">
    <property type="entry name" value="IscX-like"/>
    <property type="match status" value="1"/>
</dbReference>
<dbReference type="GO" id="GO:0008198">
    <property type="term" value="F:ferrous iron binding"/>
    <property type="evidence" value="ECO:0007669"/>
    <property type="project" value="TreeGrafter"/>
</dbReference>
<protein>
    <submittedName>
        <fullName evidence="1">Fe-S assembly protein IscX</fullName>
    </submittedName>
</protein>